<dbReference type="AlphaFoldDB" id="A0A2T0U9E2"/>
<protein>
    <recommendedName>
        <fullName evidence="3">VWA domain-containing protein</fullName>
    </recommendedName>
</protein>
<gene>
    <name evidence="1" type="ORF">B0I27_102307</name>
</gene>
<reference evidence="1 2" key="1">
    <citation type="submission" date="2018-03" db="EMBL/GenBank/DDBJ databases">
        <title>Genomic Encyclopedia of Type Strains, Phase III (KMG-III): the genomes of soil and plant-associated and newly described type strains.</title>
        <authorList>
            <person name="Whitman W."/>
        </authorList>
    </citation>
    <scope>NUCLEOTIDE SEQUENCE [LARGE SCALE GENOMIC DNA]</scope>
    <source>
        <strain evidence="1 2">CGMCC 1.9313</strain>
    </source>
</reference>
<name>A0A2T0U9E2_9SPHI</name>
<organism evidence="1 2">
    <name type="scientific">Arcticibacter pallidicorallinus</name>
    <dbReference type="NCBI Taxonomy" id="1259464"/>
    <lineage>
        <taxon>Bacteria</taxon>
        <taxon>Pseudomonadati</taxon>
        <taxon>Bacteroidota</taxon>
        <taxon>Sphingobacteriia</taxon>
        <taxon>Sphingobacteriales</taxon>
        <taxon>Sphingobacteriaceae</taxon>
        <taxon>Arcticibacter</taxon>
    </lineage>
</organism>
<evidence type="ECO:0000313" key="1">
    <source>
        <dbReference type="EMBL" id="PRY54540.1"/>
    </source>
</evidence>
<keyword evidence="2" id="KW-1185">Reference proteome</keyword>
<proteinExistence type="predicted"/>
<dbReference type="Proteomes" id="UP000238034">
    <property type="component" value="Unassembled WGS sequence"/>
</dbReference>
<dbReference type="EMBL" id="PVTH01000002">
    <property type="protein sequence ID" value="PRY54540.1"/>
    <property type="molecule type" value="Genomic_DNA"/>
</dbReference>
<dbReference type="PANTHER" id="PTHR37947">
    <property type="entry name" value="BLL2462 PROTEIN"/>
    <property type="match status" value="1"/>
</dbReference>
<comment type="caution">
    <text evidence="1">The sequence shown here is derived from an EMBL/GenBank/DDBJ whole genome shotgun (WGS) entry which is preliminary data.</text>
</comment>
<evidence type="ECO:0000313" key="2">
    <source>
        <dbReference type="Proteomes" id="UP000238034"/>
    </source>
</evidence>
<accession>A0A2T0U9E2</accession>
<sequence>MPHFVLFALRLLAVASITFLLFAPHIRSVEKTLEKPVIILAQDNSASLIIGSSDSSERTRYSASVKKLYEALSRKYQVDTLLLGDSVRAGFRMDLKDRSTNINSLFQKIRSLYAGRNVGAIILASDGLYNRGGDPLAAALSLRAPVYSVALGDSNESKDLRISNIHYNELIQAGNDFEISLQIEAYQSKGNQPRIRVYRGKELLFSKILNIHTDDFRYNLPIVLPAQRAGTSRYTVRVDTLPNERSFENNIRDFYLQAQDLKKNILIVSDAPHPDISAIRQSLQTAGSYEVRFLYVQDLKPVDVTNADLLILYQLPSQRTSLGGFLSSIKSKPVWYVLGAQSDLPAFSSMQSMLDLKASPSGLESSATINPSFQAFSLPDSLSAAISGYGPLLVPFADVHYKGNHYDLLHQKVGQFNTGKPLFSFSADAEPRFGFLGGEGIWRWRLQAFQTSGSHHLVDQLLNKAVQFLLADADKRRFRVYSSQQIYTSSEPVIFNAELYDESLELVNKPDVSLTLHSAAGSIFSYQFSRMNNSYIMNLGALTAGEYTYKASTKLGNTSYKAEGKLLISADQLEYQEVRANHQLLYQLARQSGGELFYPRQLDDMANSIGMNETLRTVSYENTTMSDLMSMKWILGFICGLMFCEWFLRKRGGDL</sequence>
<evidence type="ECO:0008006" key="3">
    <source>
        <dbReference type="Google" id="ProtNLM"/>
    </source>
</evidence>
<dbReference type="PANTHER" id="PTHR37947:SF1">
    <property type="entry name" value="BLL2462 PROTEIN"/>
    <property type="match status" value="1"/>
</dbReference>